<dbReference type="Proteomes" id="UP000030764">
    <property type="component" value="Unassembled WGS sequence"/>
</dbReference>
<proteinExistence type="predicted"/>
<evidence type="ECO:0000313" key="2">
    <source>
        <dbReference type="Proteomes" id="UP000030764"/>
    </source>
</evidence>
<evidence type="ECO:0000313" key="1">
    <source>
        <dbReference type="EMBL" id="KFD57667.1"/>
    </source>
</evidence>
<keyword evidence="2" id="KW-1185">Reference proteome</keyword>
<sequence length="171" mass="18812">MVSYFDYGGPKVEPAAHWFASGKNLGEVYGSTSRLIEGQRIVARQGHLTRLRAACRHESSKGARAQLQTHSRTPQVPAGGIALRRRVRICLFLSPAAAKVTQSTTTTTRSAGATRRLRVSAPEVQSPTFYASQMRLFCQLKKQCLKSLRTTKLRILSKCNSCNYGVGKGEI</sequence>
<reference evidence="1 2" key="1">
    <citation type="journal article" date="2014" name="Nat. Genet.">
        <title>Genome and transcriptome of the porcine whipworm Trichuris suis.</title>
        <authorList>
            <person name="Jex A.R."/>
            <person name="Nejsum P."/>
            <person name="Schwarz E.M."/>
            <person name="Hu L."/>
            <person name="Young N.D."/>
            <person name="Hall R.S."/>
            <person name="Korhonen P.K."/>
            <person name="Liao S."/>
            <person name="Thamsborg S."/>
            <person name="Xia J."/>
            <person name="Xu P."/>
            <person name="Wang S."/>
            <person name="Scheerlinck J.P."/>
            <person name="Hofmann A."/>
            <person name="Sternberg P.W."/>
            <person name="Wang J."/>
            <person name="Gasser R.B."/>
        </authorList>
    </citation>
    <scope>NUCLEOTIDE SEQUENCE [LARGE SCALE GENOMIC DNA]</scope>
    <source>
        <strain evidence="1">DCEP-RM93M</strain>
    </source>
</reference>
<organism evidence="1 2">
    <name type="scientific">Trichuris suis</name>
    <name type="common">pig whipworm</name>
    <dbReference type="NCBI Taxonomy" id="68888"/>
    <lineage>
        <taxon>Eukaryota</taxon>
        <taxon>Metazoa</taxon>
        <taxon>Ecdysozoa</taxon>
        <taxon>Nematoda</taxon>
        <taxon>Enoplea</taxon>
        <taxon>Dorylaimia</taxon>
        <taxon>Trichinellida</taxon>
        <taxon>Trichuridae</taxon>
        <taxon>Trichuris</taxon>
    </lineage>
</organism>
<name>A0A085MKC1_9BILA</name>
<dbReference type="AlphaFoldDB" id="A0A085MKC1"/>
<dbReference type="EMBL" id="KL363187">
    <property type="protein sequence ID" value="KFD57667.1"/>
    <property type="molecule type" value="Genomic_DNA"/>
</dbReference>
<gene>
    <name evidence="1" type="ORF">M513_01337</name>
</gene>
<accession>A0A085MKC1</accession>
<protein>
    <submittedName>
        <fullName evidence="1">Uncharacterized protein</fullName>
    </submittedName>
</protein>